<protein>
    <submittedName>
        <fullName evidence="2">Bifunctional DNA primase/polymerase-like protein</fullName>
    </submittedName>
</protein>
<sequence>MNDLLTAALDATSHGWPVFMLGRSKRPVANCNDCRDNPHDPANCGHLTCHGFYAASTDPDRVAQIVAAVPAGQLAVRTGAVSGLVVVDVDPAHGGSDSLGELVAFQLVPRTLWVRTGSAGVHLYYRHPGREVPSRPMPNRAGIDIKADGGYVVLPPSIHHRTHQPYRWGDGLAELSEMPPALIDACLPATPADSTTRPAGPIRTAKAGGISNPQSLLTSTLNAVRNAPEGKRRTTLYGAARGVARMVAAGAITQADAIAALTDVGQQVEQTARDIQAAIAGGFHDEGIAA</sequence>
<name>A0A4R7ZLC3_9ACTN</name>
<dbReference type="SUPFAM" id="SSF56747">
    <property type="entry name" value="Prim-pol domain"/>
    <property type="match status" value="1"/>
</dbReference>
<comment type="caution">
    <text evidence="2">The sequence shown here is derived from an EMBL/GenBank/DDBJ whole genome shotgun (WGS) entry which is preliminary data.</text>
</comment>
<dbReference type="Pfam" id="PF09250">
    <property type="entry name" value="Prim-Pol"/>
    <property type="match status" value="1"/>
</dbReference>
<dbReference type="InterPro" id="IPR015330">
    <property type="entry name" value="DNA_primase/pol_bifunc_N"/>
</dbReference>
<dbReference type="OrthoDB" id="3218228at2"/>
<dbReference type="EMBL" id="SODF01000002">
    <property type="protein sequence ID" value="TDW18593.1"/>
    <property type="molecule type" value="Genomic_DNA"/>
</dbReference>
<evidence type="ECO:0000313" key="2">
    <source>
        <dbReference type="EMBL" id="TDW18593.1"/>
    </source>
</evidence>
<proteinExistence type="predicted"/>
<evidence type="ECO:0000313" key="3">
    <source>
        <dbReference type="Proteomes" id="UP000295447"/>
    </source>
</evidence>
<organism evidence="2 3">
    <name type="scientific">Kribbella kalugense</name>
    <dbReference type="NCBI Taxonomy" id="2512221"/>
    <lineage>
        <taxon>Bacteria</taxon>
        <taxon>Bacillati</taxon>
        <taxon>Actinomycetota</taxon>
        <taxon>Actinomycetes</taxon>
        <taxon>Propionibacteriales</taxon>
        <taxon>Kribbellaceae</taxon>
        <taxon>Kribbella</taxon>
    </lineage>
</organism>
<accession>A0A4R7ZLC3</accession>
<evidence type="ECO:0000259" key="1">
    <source>
        <dbReference type="SMART" id="SM00943"/>
    </source>
</evidence>
<dbReference type="AlphaFoldDB" id="A0A4R7ZLC3"/>
<dbReference type="CDD" id="cd04859">
    <property type="entry name" value="Prim_Pol"/>
    <property type="match status" value="1"/>
</dbReference>
<dbReference type="SMART" id="SM00943">
    <property type="entry name" value="Prim-Pol"/>
    <property type="match status" value="1"/>
</dbReference>
<feature type="domain" description="DNA primase/polymerase bifunctional N-terminal" evidence="1">
    <location>
        <begin position="8"/>
        <end position="182"/>
    </location>
</feature>
<gene>
    <name evidence="2" type="ORF">EV650_5182</name>
</gene>
<reference evidence="2 3" key="1">
    <citation type="submission" date="2019-03" db="EMBL/GenBank/DDBJ databases">
        <title>Genomic Encyclopedia of Type Strains, Phase III (KMG-III): the genomes of soil and plant-associated and newly described type strains.</title>
        <authorList>
            <person name="Whitman W."/>
        </authorList>
    </citation>
    <scope>NUCLEOTIDE SEQUENCE [LARGE SCALE GENOMIC DNA]</scope>
    <source>
        <strain evidence="2 3">VKM Ac-2570</strain>
    </source>
</reference>
<dbReference type="RefSeq" id="WP_134121562.1">
    <property type="nucleotide sequence ID" value="NZ_SODF01000002.1"/>
</dbReference>
<keyword evidence="3" id="KW-1185">Reference proteome</keyword>
<dbReference type="Proteomes" id="UP000295447">
    <property type="component" value="Unassembled WGS sequence"/>
</dbReference>